<sequence>MQQAPAVHARGRVAWCDICRVDCNSWDILEQHKNGKKHKKTLLRLAEFERQQKLYPELQAEPMPVAMLPNAVTDKAAEVVSVAPENIMIAAASTVVESEVTHTPSVAQVDDTSKTFNPEESKPIQQGLELEVQAAGQEQVTEGSRGPLRSDGHSQFDTRRGGMKRKSNKSGRGGKRLKSFEPARARAPQRQKDRPRFCTICNVLCESLVVFDAHVAGKKHLSKLKRFQGQGTVFGPITIYIPPNQPSPYPKQGPEPLYFGLTSQEMLQHESYRGLNGFQAESYGFHQGEVNPDNRNNEAVLGDNPENQATAAADAPLVFESKEPPQLPTEPEVANSEADALSRAEFGTLPEDDPALSGLDAKMEQPGAES</sequence>
<feature type="compositionally biased region" description="Basic residues" evidence="1">
    <location>
        <begin position="161"/>
        <end position="177"/>
    </location>
</feature>
<organism evidence="3 4">
    <name type="scientific">Asparagus officinalis</name>
    <name type="common">Garden asparagus</name>
    <dbReference type="NCBI Taxonomy" id="4686"/>
    <lineage>
        <taxon>Eukaryota</taxon>
        <taxon>Viridiplantae</taxon>
        <taxon>Streptophyta</taxon>
        <taxon>Embryophyta</taxon>
        <taxon>Tracheophyta</taxon>
        <taxon>Spermatophyta</taxon>
        <taxon>Magnoliopsida</taxon>
        <taxon>Liliopsida</taxon>
        <taxon>Asparagales</taxon>
        <taxon>Asparagaceae</taxon>
        <taxon>Asparagoideae</taxon>
        <taxon>Asparagus</taxon>
    </lineage>
</organism>
<keyword evidence="4" id="KW-1185">Reference proteome</keyword>
<dbReference type="EMBL" id="CM007384">
    <property type="protein sequence ID" value="ONK73768.1"/>
    <property type="molecule type" value="Genomic_DNA"/>
</dbReference>
<dbReference type="InterPro" id="IPR003604">
    <property type="entry name" value="Matrin/U1-like-C_Znf_C2H2"/>
</dbReference>
<dbReference type="GO" id="GO:0003676">
    <property type="term" value="F:nucleic acid binding"/>
    <property type="evidence" value="ECO:0007669"/>
    <property type="project" value="InterPro"/>
</dbReference>
<dbReference type="InterPro" id="IPR036236">
    <property type="entry name" value="Znf_C2H2_sf"/>
</dbReference>
<evidence type="ECO:0000259" key="2">
    <source>
        <dbReference type="SMART" id="SM00451"/>
    </source>
</evidence>
<dbReference type="InterPro" id="IPR013087">
    <property type="entry name" value="Znf_C2H2_type"/>
</dbReference>
<dbReference type="Pfam" id="PF12874">
    <property type="entry name" value="zf-met"/>
    <property type="match status" value="2"/>
</dbReference>
<dbReference type="PANTHER" id="PTHR47487:SF12">
    <property type="entry name" value="GLUTENIN, HIGH MOLECULAR WEIGHT SUBUNIT DX5-LIKE"/>
    <property type="match status" value="1"/>
</dbReference>
<dbReference type="Gene3D" id="3.30.160.60">
    <property type="entry name" value="Classic Zinc Finger"/>
    <property type="match status" value="2"/>
</dbReference>
<feature type="domain" description="U1-type" evidence="2">
    <location>
        <begin position="193"/>
        <end position="227"/>
    </location>
</feature>
<feature type="region of interest" description="Disordered" evidence="1">
    <location>
        <begin position="313"/>
        <end position="370"/>
    </location>
</feature>
<accession>A0A5P1F5Y4</accession>
<reference evidence="4" key="1">
    <citation type="journal article" date="2017" name="Nat. Commun.">
        <title>The asparagus genome sheds light on the origin and evolution of a young Y chromosome.</title>
        <authorList>
            <person name="Harkess A."/>
            <person name="Zhou J."/>
            <person name="Xu C."/>
            <person name="Bowers J.E."/>
            <person name="Van der Hulst R."/>
            <person name="Ayyampalayam S."/>
            <person name="Mercati F."/>
            <person name="Riccardi P."/>
            <person name="McKain M.R."/>
            <person name="Kakrana A."/>
            <person name="Tang H."/>
            <person name="Ray J."/>
            <person name="Groenendijk J."/>
            <person name="Arikit S."/>
            <person name="Mathioni S.M."/>
            <person name="Nakano M."/>
            <person name="Shan H."/>
            <person name="Telgmann-Rauber A."/>
            <person name="Kanno A."/>
            <person name="Yue Z."/>
            <person name="Chen H."/>
            <person name="Li W."/>
            <person name="Chen Y."/>
            <person name="Xu X."/>
            <person name="Zhang Y."/>
            <person name="Luo S."/>
            <person name="Chen H."/>
            <person name="Gao J."/>
            <person name="Mao Z."/>
            <person name="Pires J.C."/>
            <person name="Luo M."/>
            <person name="Kudrna D."/>
            <person name="Wing R.A."/>
            <person name="Meyers B.C."/>
            <person name="Yi K."/>
            <person name="Kong H."/>
            <person name="Lavrijsen P."/>
            <person name="Sunseri F."/>
            <person name="Falavigna A."/>
            <person name="Ye Y."/>
            <person name="Leebens-Mack J.H."/>
            <person name="Chen G."/>
        </authorList>
    </citation>
    <scope>NUCLEOTIDE SEQUENCE [LARGE SCALE GENOMIC DNA]</scope>
    <source>
        <strain evidence="4">cv. DH0086</strain>
    </source>
</reference>
<gene>
    <name evidence="3" type="ORF">A4U43_C04F35170</name>
</gene>
<dbReference type="AlphaFoldDB" id="A0A5P1F5Y4"/>
<evidence type="ECO:0000313" key="3">
    <source>
        <dbReference type="EMBL" id="ONK73768.1"/>
    </source>
</evidence>
<protein>
    <recommendedName>
        <fullName evidence="2">U1-type domain-containing protein</fullName>
    </recommendedName>
</protein>
<feature type="compositionally biased region" description="Basic and acidic residues" evidence="1">
    <location>
        <begin position="148"/>
        <end position="160"/>
    </location>
</feature>
<dbReference type="Proteomes" id="UP000243459">
    <property type="component" value="Chromosome 4"/>
</dbReference>
<proteinExistence type="predicted"/>
<name>A0A5P1F5Y4_ASPOF</name>
<dbReference type="PANTHER" id="PTHR47487">
    <property type="entry name" value="OS06G0651300 PROTEIN-RELATED"/>
    <property type="match status" value="1"/>
</dbReference>
<dbReference type="Gramene" id="ONK73768">
    <property type="protein sequence ID" value="ONK73768"/>
    <property type="gene ID" value="A4U43_C04F35170"/>
</dbReference>
<evidence type="ECO:0000313" key="4">
    <source>
        <dbReference type="Proteomes" id="UP000243459"/>
    </source>
</evidence>
<evidence type="ECO:0000256" key="1">
    <source>
        <dbReference type="SAM" id="MobiDB-lite"/>
    </source>
</evidence>
<feature type="compositionally biased region" description="Basic and acidic residues" evidence="1">
    <location>
        <begin position="178"/>
        <end position="192"/>
    </location>
</feature>
<dbReference type="OrthoDB" id="434647at2759"/>
<dbReference type="SMART" id="SM00451">
    <property type="entry name" value="ZnF_U1"/>
    <property type="match status" value="2"/>
</dbReference>
<feature type="domain" description="U1-type" evidence="2">
    <location>
        <begin position="11"/>
        <end position="45"/>
    </location>
</feature>
<dbReference type="SUPFAM" id="SSF57667">
    <property type="entry name" value="beta-beta-alpha zinc fingers"/>
    <property type="match status" value="2"/>
</dbReference>
<feature type="region of interest" description="Disordered" evidence="1">
    <location>
        <begin position="134"/>
        <end position="192"/>
    </location>
</feature>
<dbReference type="GO" id="GO:0008270">
    <property type="term" value="F:zinc ion binding"/>
    <property type="evidence" value="ECO:0007669"/>
    <property type="project" value="InterPro"/>
</dbReference>